<dbReference type="EMBL" id="JXTC01000112">
    <property type="protein sequence ID" value="PON87826.1"/>
    <property type="molecule type" value="Genomic_DNA"/>
</dbReference>
<sequence length="54" mass="5993">MSTEPRNMRNSDDLVEVEVLDELNTIDIALGDIDSFDTVEGTTRSYSRDDGDGL</sequence>
<protein>
    <submittedName>
        <fullName evidence="1">Uncharacterized protein</fullName>
    </submittedName>
</protein>
<evidence type="ECO:0000313" key="2">
    <source>
        <dbReference type="Proteomes" id="UP000237000"/>
    </source>
</evidence>
<evidence type="ECO:0000313" key="1">
    <source>
        <dbReference type="EMBL" id="PON87826.1"/>
    </source>
</evidence>
<dbReference type="OrthoDB" id="10466208at2759"/>
<name>A0A2P5EQL1_TREOI</name>
<proteinExistence type="predicted"/>
<organism evidence="1 2">
    <name type="scientific">Trema orientale</name>
    <name type="common">Charcoal tree</name>
    <name type="synonym">Celtis orientalis</name>
    <dbReference type="NCBI Taxonomy" id="63057"/>
    <lineage>
        <taxon>Eukaryota</taxon>
        <taxon>Viridiplantae</taxon>
        <taxon>Streptophyta</taxon>
        <taxon>Embryophyta</taxon>
        <taxon>Tracheophyta</taxon>
        <taxon>Spermatophyta</taxon>
        <taxon>Magnoliopsida</taxon>
        <taxon>eudicotyledons</taxon>
        <taxon>Gunneridae</taxon>
        <taxon>Pentapetalae</taxon>
        <taxon>rosids</taxon>
        <taxon>fabids</taxon>
        <taxon>Rosales</taxon>
        <taxon>Cannabaceae</taxon>
        <taxon>Trema</taxon>
    </lineage>
</organism>
<dbReference type="AlphaFoldDB" id="A0A2P5EQL1"/>
<dbReference type="InParanoid" id="A0A2P5EQL1"/>
<dbReference type="Proteomes" id="UP000237000">
    <property type="component" value="Unassembled WGS sequence"/>
</dbReference>
<accession>A0A2P5EQL1</accession>
<keyword evidence="2" id="KW-1185">Reference proteome</keyword>
<comment type="caution">
    <text evidence="1">The sequence shown here is derived from an EMBL/GenBank/DDBJ whole genome shotgun (WGS) entry which is preliminary data.</text>
</comment>
<gene>
    <name evidence="1" type="ORF">TorRG33x02_163710</name>
</gene>
<feature type="non-terminal residue" evidence="1">
    <location>
        <position position="1"/>
    </location>
</feature>
<reference evidence="2" key="1">
    <citation type="submission" date="2016-06" db="EMBL/GenBank/DDBJ databases">
        <title>Parallel loss of symbiosis genes in relatives of nitrogen-fixing non-legume Parasponia.</title>
        <authorList>
            <person name="Van Velzen R."/>
            <person name="Holmer R."/>
            <person name="Bu F."/>
            <person name="Rutten L."/>
            <person name="Van Zeijl A."/>
            <person name="Liu W."/>
            <person name="Santuari L."/>
            <person name="Cao Q."/>
            <person name="Sharma T."/>
            <person name="Shen D."/>
            <person name="Roswanjaya Y."/>
            <person name="Wardhani T."/>
            <person name="Kalhor M.S."/>
            <person name="Jansen J."/>
            <person name="Van den Hoogen J."/>
            <person name="Gungor B."/>
            <person name="Hartog M."/>
            <person name="Hontelez J."/>
            <person name="Verver J."/>
            <person name="Yang W.-C."/>
            <person name="Schijlen E."/>
            <person name="Repin R."/>
            <person name="Schilthuizen M."/>
            <person name="Schranz E."/>
            <person name="Heidstra R."/>
            <person name="Miyata K."/>
            <person name="Fedorova E."/>
            <person name="Kohlen W."/>
            <person name="Bisseling T."/>
            <person name="Smit S."/>
            <person name="Geurts R."/>
        </authorList>
    </citation>
    <scope>NUCLEOTIDE SEQUENCE [LARGE SCALE GENOMIC DNA]</scope>
    <source>
        <strain evidence="2">cv. RG33-2</strain>
    </source>
</reference>